<dbReference type="AlphaFoldDB" id="A0A6N6RL55"/>
<gene>
    <name evidence="2" type="ORF">F8C67_05785</name>
</gene>
<evidence type="ECO:0000313" key="3">
    <source>
        <dbReference type="Proteomes" id="UP000468650"/>
    </source>
</evidence>
<dbReference type="Proteomes" id="UP000468650">
    <property type="component" value="Unassembled WGS sequence"/>
</dbReference>
<comment type="caution">
    <text evidence="2">The sequence shown here is derived from an EMBL/GenBank/DDBJ whole genome shotgun (WGS) entry which is preliminary data.</text>
</comment>
<dbReference type="EMBL" id="WBVO01000003">
    <property type="protein sequence ID" value="KAB2813672.1"/>
    <property type="molecule type" value="Genomic_DNA"/>
</dbReference>
<feature type="region of interest" description="Disordered" evidence="1">
    <location>
        <begin position="900"/>
        <end position="927"/>
    </location>
</feature>
<evidence type="ECO:0000256" key="1">
    <source>
        <dbReference type="SAM" id="MobiDB-lite"/>
    </source>
</evidence>
<sequence length="927" mass="98448">MSVCVGLLGHAQTWTGTSSSDWSNSSNWSGNVPSSNSTVTIPGNTPHSPVITGTVEIKNLTIGDWNNNTILTVDGGSLTVKEDVNLVNNAELKMLSGSISFTKTKNKATFEFAYTNARINLVSGTFISHLKMDINGTFDAGNATVTFEEDVKVSSNKSFIAGSGSITFKDKCEIEGTMDIDGADVDFEDDLKIKSGGVLYAGTGQIRALDKFDFSSNATLHVENSNFDISDELKAESSATITIQDGSLEVSEKLELKHTASLSILGTGSLNVYDECKLSHNGVLNVGAGTVSISGKTETKQSGFINVGTGSLAIGGDYNAKQSGGINLNGGTVTLSSEAKFEQSGTFTGTTGTLNVHGLLNIREGDPQFTAGKTSINLHGDMSLWTKSDFAADSSVVNFIGGTSQSITGDVSFYNVVVDGNTTLQSSVSNVQILNSCTMGAGSSFDLTMQRTVEIQGVLTDRAYEISSEAPFVRRVSSVSPFVVRFEMSEPITQASVLNVSNYSVNNNNSVVSVASNPNSRLIFLTLQDSLNHNLDEYRFVFNNLIGTVNNLSISSNHTKRYLYAKAAMSKVAVGKAKTPITPTQSAIKVNVESTDGAVVLLRSGTKPVLNPSDISSQVNVGDTLSDGSRLIHTGQNDSLALGNLRPNRNYYVQAVGYLGTLDNAEFDSYTISIDSLRTPFELDMKVILGGVYDPDSNRMVSQLAEKGLLPTSHPFGSAPWNHVGTESVVSIPANDIADWCLLELRRATSTNSADENTIAYRGALFLKENGQIVALDGTSFPEIQFDNPGSFIAILYTRNHLPIVSSDTLTLDGNLRYKIDFAGDPSSWFDGNSAELSDDGTIMSSSGQSTADGTSFEVDNNSYNNAWNARNSSGYDPADVDMDGEVTAKDRATIFTSKAKSVTLPNNGNGNGGNNANQGGNSGGGN</sequence>
<proteinExistence type="predicted"/>
<name>A0A6N6RL55_9FLAO</name>
<dbReference type="RefSeq" id="WP_151666874.1">
    <property type="nucleotide sequence ID" value="NZ_WBVO01000003.1"/>
</dbReference>
<dbReference type="OrthoDB" id="9813840at2"/>
<feature type="compositionally biased region" description="Low complexity" evidence="1">
    <location>
        <begin position="18"/>
        <end position="37"/>
    </location>
</feature>
<keyword evidence="3" id="KW-1185">Reference proteome</keyword>
<reference evidence="2 3" key="1">
    <citation type="submission" date="2019-09" db="EMBL/GenBank/DDBJ databases">
        <title>Genomes of family Cryomorphaceae.</title>
        <authorList>
            <person name="Bowman J.P."/>
        </authorList>
    </citation>
    <scope>NUCLEOTIDE SEQUENCE [LARGE SCALE GENOMIC DNA]</scope>
    <source>
        <strain evidence="2 3">LMG 25704</strain>
    </source>
</reference>
<protein>
    <submittedName>
        <fullName evidence="2">Uncharacterized protein</fullName>
    </submittedName>
</protein>
<feature type="region of interest" description="Disordered" evidence="1">
    <location>
        <begin position="16"/>
        <end position="45"/>
    </location>
</feature>
<evidence type="ECO:0000313" key="2">
    <source>
        <dbReference type="EMBL" id="KAB2813672.1"/>
    </source>
</evidence>
<accession>A0A6N6RL55</accession>
<organism evidence="2 3">
    <name type="scientific">Phaeocystidibacter luteus</name>
    <dbReference type="NCBI Taxonomy" id="911197"/>
    <lineage>
        <taxon>Bacteria</taxon>
        <taxon>Pseudomonadati</taxon>
        <taxon>Bacteroidota</taxon>
        <taxon>Flavobacteriia</taxon>
        <taxon>Flavobacteriales</taxon>
        <taxon>Phaeocystidibacteraceae</taxon>
        <taxon>Phaeocystidibacter</taxon>
    </lineage>
</organism>